<evidence type="ECO:0000256" key="2">
    <source>
        <dbReference type="ARBA" id="ARBA00023125"/>
    </source>
</evidence>
<keyword evidence="6" id="KW-1185">Reference proteome</keyword>
<reference evidence="5 6" key="1">
    <citation type="journal article" date="2013" name="Int. J. Syst. Evol. Microbiol.">
        <title>Comamonas guangdongensis sp. nov., isolated from subterranean forest sediment, and emended description of the genus Comamonas.</title>
        <authorList>
            <person name="Zhang J."/>
            <person name="Wang Y."/>
            <person name="Zhou S."/>
            <person name="Wu C."/>
            <person name="He J."/>
            <person name="Li F."/>
        </authorList>
    </citation>
    <scope>NUCLEOTIDE SEQUENCE [LARGE SCALE GENOMIC DNA]</scope>
    <source>
        <strain evidence="5 6">CCTCC AB2011133</strain>
    </source>
</reference>
<feature type="domain" description="HTH marR-type" evidence="4">
    <location>
        <begin position="6"/>
        <end position="140"/>
    </location>
</feature>
<dbReference type="PANTHER" id="PTHR42756:SF1">
    <property type="entry name" value="TRANSCRIPTIONAL REPRESSOR OF EMRAB OPERON"/>
    <property type="match status" value="1"/>
</dbReference>
<gene>
    <name evidence="5" type="ORF">AB6724_06920</name>
</gene>
<keyword evidence="1" id="KW-0805">Transcription regulation</keyword>
<dbReference type="SMART" id="SM00347">
    <property type="entry name" value="HTH_MARR"/>
    <property type="match status" value="1"/>
</dbReference>
<evidence type="ECO:0000313" key="5">
    <source>
        <dbReference type="EMBL" id="MEX8192569.1"/>
    </source>
</evidence>
<comment type="caution">
    <text evidence="5">The sequence shown here is derived from an EMBL/GenBank/DDBJ whole genome shotgun (WGS) entry which is preliminary data.</text>
</comment>
<dbReference type="PANTHER" id="PTHR42756">
    <property type="entry name" value="TRANSCRIPTIONAL REGULATOR, MARR"/>
    <property type="match status" value="1"/>
</dbReference>
<name>A0ABV3ZSJ7_9BURK</name>
<dbReference type="EMBL" id="JBFYGN010000006">
    <property type="protein sequence ID" value="MEX8192569.1"/>
    <property type="molecule type" value="Genomic_DNA"/>
</dbReference>
<evidence type="ECO:0000256" key="1">
    <source>
        <dbReference type="ARBA" id="ARBA00023015"/>
    </source>
</evidence>
<keyword evidence="3" id="KW-0804">Transcription</keyword>
<dbReference type="Proteomes" id="UP001561046">
    <property type="component" value="Unassembled WGS sequence"/>
</dbReference>
<proteinExistence type="predicted"/>
<dbReference type="PRINTS" id="PR00598">
    <property type="entry name" value="HTHMARR"/>
</dbReference>
<keyword evidence="2" id="KW-0238">DNA-binding</keyword>
<dbReference type="Gene3D" id="1.10.10.10">
    <property type="entry name" value="Winged helix-like DNA-binding domain superfamily/Winged helix DNA-binding domain"/>
    <property type="match status" value="1"/>
</dbReference>
<sequence length="148" mass="16957">MNSPISIEVFEVLHDLLHLFRARLRKSMEAIHPELTFNEVRILMHTGRHPGLTQKELVEHSHTDKAQMARTLAQLQDKGWLERSASASDKRVRCLQLSAQGQALYARLRRLREALAAELLQDCPQPLQAQLLALLEQARDSARRQDHA</sequence>
<organism evidence="5 6">
    <name type="scientific">Comamonas guangdongensis</name>
    <dbReference type="NCBI Taxonomy" id="510515"/>
    <lineage>
        <taxon>Bacteria</taxon>
        <taxon>Pseudomonadati</taxon>
        <taxon>Pseudomonadota</taxon>
        <taxon>Betaproteobacteria</taxon>
        <taxon>Burkholderiales</taxon>
        <taxon>Comamonadaceae</taxon>
        <taxon>Comamonas</taxon>
    </lineage>
</organism>
<accession>A0ABV3ZSJ7</accession>
<dbReference type="InterPro" id="IPR000835">
    <property type="entry name" value="HTH_MarR-typ"/>
</dbReference>
<dbReference type="PROSITE" id="PS50995">
    <property type="entry name" value="HTH_MARR_2"/>
    <property type="match status" value="1"/>
</dbReference>
<dbReference type="SUPFAM" id="SSF46785">
    <property type="entry name" value="Winged helix' DNA-binding domain"/>
    <property type="match status" value="1"/>
</dbReference>
<dbReference type="Pfam" id="PF12802">
    <property type="entry name" value="MarR_2"/>
    <property type="match status" value="1"/>
</dbReference>
<dbReference type="InterPro" id="IPR036390">
    <property type="entry name" value="WH_DNA-bd_sf"/>
</dbReference>
<evidence type="ECO:0000313" key="6">
    <source>
        <dbReference type="Proteomes" id="UP001561046"/>
    </source>
</evidence>
<dbReference type="RefSeq" id="WP_369337772.1">
    <property type="nucleotide sequence ID" value="NZ_JBFYGN010000006.1"/>
</dbReference>
<evidence type="ECO:0000259" key="4">
    <source>
        <dbReference type="PROSITE" id="PS50995"/>
    </source>
</evidence>
<dbReference type="InterPro" id="IPR036388">
    <property type="entry name" value="WH-like_DNA-bd_sf"/>
</dbReference>
<protein>
    <submittedName>
        <fullName evidence="5">MarR family winged helix-turn-helix transcriptional regulator</fullName>
    </submittedName>
</protein>
<evidence type="ECO:0000256" key="3">
    <source>
        <dbReference type="ARBA" id="ARBA00023163"/>
    </source>
</evidence>